<evidence type="ECO:0000259" key="10">
    <source>
        <dbReference type="PROSITE" id="PS50850"/>
    </source>
</evidence>
<dbReference type="PROSITE" id="PS00217">
    <property type="entry name" value="SUGAR_TRANSPORT_2"/>
    <property type="match status" value="1"/>
</dbReference>
<keyword evidence="9" id="KW-0732">Signal</keyword>
<dbReference type="InterPro" id="IPR005829">
    <property type="entry name" value="Sugar_transporter_CS"/>
</dbReference>
<evidence type="ECO:0000313" key="11">
    <source>
        <dbReference type="EMBL" id="CCA72599.1"/>
    </source>
</evidence>
<dbReference type="InterPro" id="IPR036259">
    <property type="entry name" value="MFS_trans_sf"/>
</dbReference>
<evidence type="ECO:0000256" key="7">
    <source>
        <dbReference type="ARBA" id="ARBA00049119"/>
    </source>
</evidence>
<dbReference type="SUPFAM" id="SSF103473">
    <property type="entry name" value="MFS general substrate transporter"/>
    <property type="match status" value="1"/>
</dbReference>
<feature type="transmembrane region" description="Helical" evidence="8">
    <location>
        <begin position="90"/>
        <end position="113"/>
    </location>
</feature>
<dbReference type="InterPro" id="IPR003663">
    <property type="entry name" value="Sugar/inositol_transpt"/>
</dbReference>
<feature type="transmembrane region" description="Helical" evidence="8">
    <location>
        <begin position="119"/>
        <end position="136"/>
    </location>
</feature>
<protein>
    <submittedName>
        <fullName evidence="11">Related to VPS73-protein involved in vacuolar protein sorting</fullName>
    </submittedName>
</protein>
<feature type="signal peptide" evidence="9">
    <location>
        <begin position="1"/>
        <end position="26"/>
    </location>
</feature>
<feature type="transmembrane region" description="Helical" evidence="8">
    <location>
        <begin position="392"/>
        <end position="419"/>
    </location>
</feature>
<keyword evidence="12" id="KW-1185">Reference proteome</keyword>
<evidence type="ECO:0000256" key="2">
    <source>
        <dbReference type="ARBA" id="ARBA00010992"/>
    </source>
</evidence>
<dbReference type="Pfam" id="PF00083">
    <property type="entry name" value="Sugar_tr"/>
    <property type="match status" value="1"/>
</dbReference>
<dbReference type="OrthoDB" id="4540492at2759"/>
<name>G4TMQ8_SERID</name>
<proteinExistence type="inferred from homology"/>
<dbReference type="InterPro" id="IPR005828">
    <property type="entry name" value="MFS_sugar_transport-like"/>
</dbReference>
<dbReference type="EMBL" id="CAFZ01000173">
    <property type="protein sequence ID" value="CCA72599.1"/>
    <property type="molecule type" value="Genomic_DNA"/>
</dbReference>
<feature type="transmembrane region" description="Helical" evidence="8">
    <location>
        <begin position="60"/>
        <end position="78"/>
    </location>
</feature>
<dbReference type="InterPro" id="IPR020846">
    <property type="entry name" value="MFS_dom"/>
</dbReference>
<feature type="transmembrane region" description="Helical" evidence="8">
    <location>
        <begin position="431"/>
        <end position="451"/>
    </location>
</feature>
<dbReference type="Gene3D" id="1.20.1250.20">
    <property type="entry name" value="MFS general substrate transporter like domains"/>
    <property type="match status" value="1"/>
</dbReference>
<organism evidence="11 12">
    <name type="scientific">Serendipita indica (strain DSM 11827)</name>
    <name type="common">Root endophyte fungus</name>
    <name type="synonym">Piriformospora indica</name>
    <dbReference type="NCBI Taxonomy" id="1109443"/>
    <lineage>
        <taxon>Eukaryota</taxon>
        <taxon>Fungi</taxon>
        <taxon>Dikarya</taxon>
        <taxon>Basidiomycota</taxon>
        <taxon>Agaricomycotina</taxon>
        <taxon>Agaricomycetes</taxon>
        <taxon>Sebacinales</taxon>
        <taxon>Serendipitaceae</taxon>
        <taxon>Serendipita</taxon>
    </lineage>
</organism>
<dbReference type="InParanoid" id="G4TMQ8"/>
<comment type="similarity">
    <text evidence="2">Belongs to the major facilitator superfamily. Sugar transporter (TC 2.A.1.1) family.</text>
</comment>
<comment type="subcellular location">
    <subcellularLocation>
        <location evidence="1">Membrane</location>
        <topology evidence="1">Multi-pass membrane protein</topology>
    </subcellularLocation>
</comment>
<evidence type="ECO:0000313" key="12">
    <source>
        <dbReference type="Proteomes" id="UP000007148"/>
    </source>
</evidence>
<feature type="transmembrane region" description="Helical" evidence="8">
    <location>
        <begin position="176"/>
        <end position="195"/>
    </location>
</feature>
<feature type="chain" id="PRO_5003468650" evidence="9">
    <location>
        <begin position="27"/>
        <end position="454"/>
    </location>
</feature>
<accession>G4TMQ8</accession>
<dbReference type="Proteomes" id="UP000007148">
    <property type="component" value="Unassembled WGS sequence"/>
</dbReference>
<feature type="transmembrane region" description="Helical" evidence="8">
    <location>
        <begin position="270"/>
        <end position="293"/>
    </location>
</feature>
<evidence type="ECO:0000256" key="5">
    <source>
        <dbReference type="ARBA" id="ARBA00022989"/>
    </source>
</evidence>
<evidence type="ECO:0000256" key="6">
    <source>
        <dbReference type="ARBA" id="ARBA00023136"/>
    </source>
</evidence>
<evidence type="ECO:0000256" key="9">
    <source>
        <dbReference type="SAM" id="SignalP"/>
    </source>
</evidence>
<dbReference type="PRINTS" id="PR00171">
    <property type="entry name" value="SUGRTRNSPORT"/>
</dbReference>
<feature type="transmembrane region" description="Helical" evidence="8">
    <location>
        <begin position="363"/>
        <end position="385"/>
    </location>
</feature>
<dbReference type="eggNOG" id="KOG0569">
    <property type="taxonomic scope" value="Eukaryota"/>
</dbReference>
<evidence type="ECO:0000256" key="8">
    <source>
        <dbReference type="SAM" id="Phobius"/>
    </source>
</evidence>
<dbReference type="GO" id="GO:0016020">
    <property type="term" value="C:membrane"/>
    <property type="evidence" value="ECO:0007669"/>
    <property type="project" value="UniProtKB-SubCell"/>
</dbReference>
<dbReference type="PROSITE" id="PS50850">
    <property type="entry name" value="MFS"/>
    <property type="match status" value="1"/>
</dbReference>
<keyword evidence="4 8" id="KW-0812">Transmembrane</keyword>
<dbReference type="PANTHER" id="PTHR23503:SF8">
    <property type="entry name" value="FACILITATED GLUCOSE TRANSPORTER PROTEIN 1"/>
    <property type="match status" value="1"/>
</dbReference>
<sequence>MASFSSYTIFGVLPWLCLAPFQYGFAISQLNQVQTALTCKSDAVGSYGFPLCVPMDDTQFGVITSIFTVGGFIASLFANRVTDPYGRRPAVQLNAILVMLGSLIAATASSVLMLSIGRFFIGLAAGLGLCVIPAFLSEISPPKIRDAVGVFNQLSVVFGILTTQILGFYFAHPGSWRTVFVVSFGLAVLQFLLGLRSIESPAWLSANSRKPEARAVTARLWKADGLLAEGRPYDEDDVEEALLRQTEPVPTQEHPAATILQCFKIPELRVPLLIVSLGMLAQQLSGINAVMYYSTGILSRALPDAASYVSLGVAVINVIMTFPPIFLIERYGQRRLLLWSVIGSIFSVFILGISLNYNLNTASAVGTLVFVSCFAFGMGPIPFIIIPDVSPLYAVSALSSISLSINWSTNFVISLAFLPLRNWLAGPDGEWAGNVFFVFAFLLTASSIAFFRYF</sequence>
<dbReference type="STRING" id="1109443.G4TMQ8"/>
<dbReference type="AlphaFoldDB" id="G4TMQ8"/>
<comment type="catalytic activity">
    <reaction evidence="7">
        <text>myo-inositol(out) + H(+)(out) = myo-inositol(in) + H(+)(in)</text>
        <dbReference type="Rhea" id="RHEA:60364"/>
        <dbReference type="ChEBI" id="CHEBI:15378"/>
        <dbReference type="ChEBI" id="CHEBI:17268"/>
    </reaction>
</comment>
<feature type="domain" description="Major facilitator superfamily (MFS) profile" evidence="10">
    <location>
        <begin position="12"/>
        <end position="454"/>
    </location>
</feature>
<keyword evidence="3" id="KW-0813">Transport</keyword>
<feature type="transmembrane region" description="Helical" evidence="8">
    <location>
        <begin position="336"/>
        <end position="357"/>
    </location>
</feature>
<feature type="transmembrane region" description="Helical" evidence="8">
    <location>
        <begin position="148"/>
        <end position="170"/>
    </location>
</feature>
<evidence type="ECO:0000256" key="4">
    <source>
        <dbReference type="ARBA" id="ARBA00022692"/>
    </source>
</evidence>
<dbReference type="PANTHER" id="PTHR23503">
    <property type="entry name" value="SOLUTE CARRIER FAMILY 2"/>
    <property type="match status" value="1"/>
</dbReference>
<dbReference type="GO" id="GO:0015149">
    <property type="term" value="F:hexose transmembrane transporter activity"/>
    <property type="evidence" value="ECO:0007669"/>
    <property type="project" value="TreeGrafter"/>
</dbReference>
<evidence type="ECO:0000256" key="1">
    <source>
        <dbReference type="ARBA" id="ARBA00004141"/>
    </source>
</evidence>
<dbReference type="HOGENOM" id="CLU_001265_30_5_1"/>
<keyword evidence="5 8" id="KW-1133">Transmembrane helix</keyword>
<dbReference type="OMA" id="FAMRITS"/>
<reference evidence="11 12" key="1">
    <citation type="journal article" date="2011" name="PLoS Pathog.">
        <title>Endophytic Life Strategies Decoded by Genome and Transcriptome Analyses of the Mutualistic Root Symbiont Piriformospora indica.</title>
        <authorList>
            <person name="Zuccaro A."/>
            <person name="Lahrmann U."/>
            <person name="Guldener U."/>
            <person name="Langen G."/>
            <person name="Pfiffi S."/>
            <person name="Biedenkopf D."/>
            <person name="Wong P."/>
            <person name="Samans B."/>
            <person name="Grimm C."/>
            <person name="Basiewicz M."/>
            <person name="Murat C."/>
            <person name="Martin F."/>
            <person name="Kogel K.H."/>
        </authorList>
    </citation>
    <scope>NUCLEOTIDE SEQUENCE [LARGE SCALE GENOMIC DNA]</scope>
    <source>
        <strain evidence="11 12">DSM 11827</strain>
    </source>
</reference>
<gene>
    <name evidence="11" type="ORF">PIIN_06536</name>
</gene>
<keyword evidence="6 8" id="KW-0472">Membrane</keyword>
<comment type="caution">
    <text evidence="11">The sequence shown here is derived from an EMBL/GenBank/DDBJ whole genome shotgun (WGS) entry which is preliminary data.</text>
</comment>
<feature type="transmembrane region" description="Helical" evidence="8">
    <location>
        <begin position="305"/>
        <end position="327"/>
    </location>
</feature>
<evidence type="ECO:0000256" key="3">
    <source>
        <dbReference type="ARBA" id="ARBA00022448"/>
    </source>
</evidence>
<dbReference type="InterPro" id="IPR045263">
    <property type="entry name" value="GLUT"/>
</dbReference>